<dbReference type="InterPro" id="IPR016039">
    <property type="entry name" value="Thiolase-like"/>
</dbReference>
<keyword evidence="6" id="KW-0511">Multifunctional enzyme</keyword>
<protein>
    <submittedName>
        <fullName evidence="14">Uncharacterized protein</fullName>
    </submittedName>
</protein>
<dbReference type="Gene3D" id="3.40.47.10">
    <property type="match status" value="1"/>
</dbReference>
<dbReference type="PROSITE" id="PS00012">
    <property type="entry name" value="PHOSPHOPANTETHEINE"/>
    <property type="match status" value="1"/>
</dbReference>
<dbReference type="CDD" id="cd05195">
    <property type="entry name" value="enoyl_red"/>
    <property type="match status" value="1"/>
</dbReference>
<dbReference type="SMART" id="SM00827">
    <property type="entry name" value="PKS_AT"/>
    <property type="match status" value="1"/>
</dbReference>
<dbReference type="InterPro" id="IPR020806">
    <property type="entry name" value="PKS_PP-bd"/>
</dbReference>
<keyword evidence="1" id="KW-0596">Phosphopantetheine</keyword>
<dbReference type="SUPFAM" id="SSF53335">
    <property type="entry name" value="S-adenosyl-L-methionine-dependent methyltransferases"/>
    <property type="match status" value="1"/>
</dbReference>
<feature type="signal peptide" evidence="10">
    <location>
        <begin position="1"/>
        <end position="17"/>
    </location>
</feature>
<dbReference type="SMART" id="SM00826">
    <property type="entry name" value="PKS_DH"/>
    <property type="match status" value="1"/>
</dbReference>
<feature type="region of interest" description="C-terminal hotdog fold" evidence="8">
    <location>
        <begin position="1150"/>
        <end position="1309"/>
    </location>
</feature>
<dbReference type="Gene3D" id="3.10.129.110">
    <property type="entry name" value="Polyketide synthase dehydratase"/>
    <property type="match status" value="1"/>
</dbReference>
<keyword evidence="7" id="KW-0012">Acyltransferase</keyword>
<feature type="region of interest" description="N-terminal hotdog fold" evidence="8">
    <location>
        <begin position="987"/>
        <end position="1120"/>
    </location>
</feature>
<reference evidence="15" key="1">
    <citation type="journal article" date="2017" name="Genome Biol.">
        <title>Comparative genomics reveals high biological diversity and specific adaptations in the industrially and medically important fungal genus Aspergillus.</title>
        <authorList>
            <person name="de Vries R.P."/>
            <person name="Riley R."/>
            <person name="Wiebenga A."/>
            <person name="Aguilar-Osorio G."/>
            <person name="Amillis S."/>
            <person name="Uchima C.A."/>
            <person name="Anderluh G."/>
            <person name="Asadollahi M."/>
            <person name="Askin M."/>
            <person name="Barry K."/>
            <person name="Battaglia E."/>
            <person name="Bayram O."/>
            <person name="Benocci T."/>
            <person name="Braus-Stromeyer S.A."/>
            <person name="Caldana C."/>
            <person name="Canovas D."/>
            <person name="Cerqueira G.C."/>
            <person name="Chen F."/>
            <person name="Chen W."/>
            <person name="Choi C."/>
            <person name="Clum A."/>
            <person name="Dos Santos R.A."/>
            <person name="Damasio A.R."/>
            <person name="Diallinas G."/>
            <person name="Emri T."/>
            <person name="Fekete E."/>
            <person name="Flipphi M."/>
            <person name="Freyberg S."/>
            <person name="Gallo A."/>
            <person name="Gournas C."/>
            <person name="Habgood R."/>
            <person name="Hainaut M."/>
            <person name="Harispe M.L."/>
            <person name="Henrissat B."/>
            <person name="Hilden K.S."/>
            <person name="Hope R."/>
            <person name="Hossain A."/>
            <person name="Karabika E."/>
            <person name="Karaffa L."/>
            <person name="Karanyi Z."/>
            <person name="Krasevec N."/>
            <person name="Kuo A."/>
            <person name="Kusch H."/>
            <person name="LaButti K."/>
            <person name="Lagendijk E.L."/>
            <person name="Lapidus A."/>
            <person name="Levasseur A."/>
            <person name="Lindquist E."/>
            <person name="Lipzen A."/>
            <person name="Logrieco A.F."/>
            <person name="MacCabe A."/>
            <person name="Maekelae M.R."/>
            <person name="Malavazi I."/>
            <person name="Melin P."/>
            <person name="Meyer V."/>
            <person name="Mielnichuk N."/>
            <person name="Miskei M."/>
            <person name="Molnar A.P."/>
            <person name="Mule G."/>
            <person name="Ngan C.Y."/>
            <person name="Orejas M."/>
            <person name="Orosz E."/>
            <person name="Ouedraogo J.P."/>
            <person name="Overkamp K.M."/>
            <person name="Park H.-S."/>
            <person name="Perrone G."/>
            <person name="Piumi F."/>
            <person name="Punt P.J."/>
            <person name="Ram A.F."/>
            <person name="Ramon A."/>
            <person name="Rauscher S."/>
            <person name="Record E."/>
            <person name="Riano-Pachon D.M."/>
            <person name="Robert V."/>
            <person name="Roehrig J."/>
            <person name="Ruller R."/>
            <person name="Salamov A."/>
            <person name="Salih N.S."/>
            <person name="Samson R.A."/>
            <person name="Sandor E."/>
            <person name="Sanguinetti M."/>
            <person name="Schuetze T."/>
            <person name="Sepcic K."/>
            <person name="Shelest E."/>
            <person name="Sherlock G."/>
            <person name="Sophianopoulou V."/>
            <person name="Squina F.M."/>
            <person name="Sun H."/>
            <person name="Susca A."/>
            <person name="Todd R.B."/>
            <person name="Tsang A."/>
            <person name="Unkles S.E."/>
            <person name="van de Wiele N."/>
            <person name="van Rossen-Uffink D."/>
            <person name="Oliveira J.V."/>
            <person name="Vesth T.C."/>
            <person name="Visser J."/>
            <person name="Yu J.-H."/>
            <person name="Zhou M."/>
            <person name="Andersen M.R."/>
            <person name="Archer D.B."/>
            <person name="Baker S.E."/>
            <person name="Benoit I."/>
            <person name="Brakhage A.A."/>
            <person name="Braus G.H."/>
            <person name="Fischer R."/>
            <person name="Frisvad J.C."/>
            <person name="Goldman G.H."/>
            <person name="Houbraken J."/>
            <person name="Oakley B."/>
            <person name="Pocsi I."/>
            <person name="Scazzocchio C."/>
            <person name="Seiboth B."/>
            <person name="vanKuyk P.A."/>
            <person name="Wortman J."/>
            <person name="Dyer P.S."/>
            <person name="Grigoriev I.V."/>
        </authorList>
    </citation>
    <scope>NUCLEOTIDE SEQUENCE [LARGE SCALE GENOMIC DNA]</scope>
    <source>
        <strain evidence="15">ITEM 5010</strain>
    </source>
</reference>
<dbReference type="InterPro" id="IPR014043">
    <property type="entry name" value="Acyl_transferase_dom"/>
</dbReference>
<dbReference type="SMART" id="SM00825">
    <property type="entry name" value="PKS_KS"/>
    <property type="match status" value="1"/>
</dbReference>
<dbReference type="InterPro" id="IPR011032">
    <property type="entry name" value="GroES-like_sf"/>
</dbReference>
<evidence type="ECO:0000256" key="8">
    <source>
        <dbReference type="PROSITE-ProRule" id="PRU01363"/>
    </source>
</evidence>
<dbReference type="Pfam" id="PF08659">
    <property type="entry name" value="KR"/>
    <property type="match status" value="1"/>
</dbReference>
<dbReference type="Gene3D" id="3.40.366.10">
    <property type="entry name" value="Malonyl-Coenzyme A Acyl Carrier Protein, domain 2"/>
    <property type="match status" value="1"/>
</dbReference>
<dbReference type="InterPro" id="IPR013154">
    <property type="entry name" value="ADH-like_N"/>
</dbReference>
<evidence type="ECO:0000313" key="14">
    <source>
        <dbReference type="EMBL" id="OOF92816.1"/>
    </source>
</evidence>
<dbReference type="SMART" id="SM00829">
    <property type="entry name" value="PKS_ER"/>
    <property type="match status" value="1"/>
</dbReference>
<dbReference type="Pfam" id="PF02801">
    <property type="entry name" value="Ketoacyl-synt_C"/>
    <property type="match status" value="1"/>
</dbReference>
<evidence type="ECO:0000256" key="10">
    <source>
        <dbReference type="SAM" id="SignalP"/>
    </source>
</evidence>
<evidence type="ECO:0000256" key="5">
    <source>
        <dbReference type="ARBA" id="ARBA00023002"/>
    </source>
</evidence>
<dbReference type="OMA" id="QWDFTDI"/>
<feature type="chain" id="PRO_5012977984" evidence="10">
    <location>
        <begin position="18"/>
        <end position="2602"/>
    </location>
</feature>
<dbReference type="InterPro" id="IPR020841">
    <property type="entry name" value="PKS_Beta-ketoAc_synthase_dom"/>
</dbReference>
<dbReference type="InterPro" id="IPR014031">
    <property type="entry name" value="Ketoacyl_synth_C"/>
</dbReference>
<dbReference type="InterPro" id="IPR013217">
    <property type="entry name" value="Methyltransf_12"/>
</dbReference>
<dbReference type="Gene3D" id="3.40.50.720">
    <property type="entry name" value="NAD(P)-binding Rossmann-like Domain"/>
    <property type="match status" value="2"/>
</dbReference>
<dbReference type="InterPro" id="IPR056501">
    <property type="entry name" value="NAD-bd_HRPKS_sdrA"/>
</dbReference>
<dbReference type="SUPFAM" id="SSF47336">
    <property type="entry name" value="ACP-like"/>
    <property type="match status" value="1"/>
</dbReference>
<dbReference type="InterPro" id="IPR016036">
    <property type="entry name" value="Malonyl_transacylase_ACP-bd"/>
</dbReference>
<keyword evidence="2" id="KW-0597">Phosphoprotein</keyword>
<dbReference type="SUPFAM" id="SSF55048">
    <property type="entry name" value="Probable ACP-binding domain of malonyl-CoA ACP transacylase"/>
    <property type="match status" value="1"/>
</dbReference>
<dbReference type="Pfam" id="PF23114">
    <property type="entry name" value="NAD-bd_HRPKS_sdrA"/>
    <property type="match status" value="1"/>
</dbReference>
<organism evidence="14 15">
    <name type="scientific">Aspergillus carbonarius (strain ITEM 5010)</name>
    <dbReference type="NCBI Taxonomy" id="602072"/>
    <lineage>
        <taxon>Eukaryota</taxon>
        <taxon>Fungi</taxon>
        <taxon>Dikarya</taxon>
        <taxon>Ascomycota</taxon>
        <taxon>Pezizomycotina</taxon>
        <taxon>Eurotiomycetes</taxon>
        <taxon>Eurotiomycetidae</taxon>
        <taxon>Eurotiales</taxon>
        <taxon>Aspergillaceae</taxon>
        <taxon>Aspergillus</taxon>
        <taxon>Aspergillus subgen. Circumdati</taxon>
    </lineage>
</organism>
<dbReference type="InterPro" id="IPR016035">
    <property type="entry name" value="Acyl_Trfase/lysoPLipase"/>
</dbReference>
<dbReference type="GO" id="GO:1901336">
    <property type="term" value="P:lactone biosynthetic process"/>
    <property type="evidence" value="ECO:0007669"/>
    <property type="project" value="UniProtKB-ARBA"/>
</dbReference>
<gene>
    <name evidence="14" type="ORF">ASPCADRAFT_517640</name>
</gene>
<dbReference type="InterPro" id="IPR036736">
    <property type="entry name" value="ACP-like_sf"/>
</dbReference>
<evidence type="ECO:0000256" key="3">
    <source>
        <dbReference type="ARBA" id="ARBA00022679"/>
    </source>
</evidence>
<dbReference type="Pfam" id="PF14765">
    <property type="entry name" value="PS-DH"/>
    <property type="match status" value="1"/>
</dbReference>
<dbReference type="InterPro" id="IPR020843">
    <property type="entry name" value="ER"/>
</dbReference>
<dbReference type="PROSITE" id="PS50075">
    <property type="entry name" value="CARRIER"/>
    <property type="match status" value="1"/>
</dbReference>
<dbReference type="GO" id="GO:0004312">
    <property type="term" value="F:fatty acid synthase activity"/>
    <property type="evidence" value="ECO:0007669"/>
    <property type="project" value="TreeGrafter"/>
</dbReference>
<evidence type="ECO:0000256" key="1">
    <source>
        <dbReference type="ARBA" id="ARBA00022450"/>
    </source>
</evidence>
<evidence type="ECO:0000256" key="9">
    <source>
        <dbReference type="SAM" id="MobiDB-lite"/>
    </source>
</evidence>
<keyword evidence="4" id="KW-0521">NADP</keyword>
<keyword evidence="5" id="KW-0560">Oxidoreductase</keyword>
<feature type="domain" description="Ketosynthase family 3 (KS3)" evidence="12">
    <location>
        <begin position="10"/>
        <end position="436"/>
    </location>
</feature>
<dbReference type="InterPro" id="IPR057326">
    <property type="entry name" value="KR_dom"/>
</dbReference>
<dbReference type="InterPro" id="IPR006162">
    <property type="entry name" value="Ppantetheine_attach_site"/>
</dbReference>
<dbReference type="SMART" id="SM00822">
    <property type="entry name" value="PKS_KR"/>
    <property type="match status" value="1"/>
</dbReference>
<dbReference type="InterPro" id="IPR001227">
    <property type="entry name" value="Ac_transferase_dom_sf"/>
</dbReference>
<dbReference type="PROSITE" id="PS00606">
    <property type="entry name" value="KS3_1"/>
    <property type="match status" value="1"/>
</dbReference>
<dbReference type="GO" id="GO:0016491">
    <property type="term" value="F:oxidoreductase activity"/>
    <property type="evidence" value="ECO:0007669"/>
    <property type="project" value="UniProtKB-KW"/>
</dbReference>
<dbReference type="PANTHER" id="PTHR43775">
    <property type="entry name" value="FATTY ACID SYNTHASE"/>
    <property type="match status" value="1"/>
</dbReference>
<dbReference type="VEuPathDB" id="FungiDB:ASPCADRAFT_517640"/>
<dbReference type="InterPro" id="IPR049552">
    <property type="entry name" value="PKS_DH_N"/>
</dbReference>
<feature type="domain" description="Carrier" evidence="11">
    <location>
        <begin position="2515"/>
        <end position="2596"/>
    </location>
</feature>
<dbReference type="InterPro" id="IPR013968">
    <property type="entry name" value="PKS_KR"/>
</dbReference>
<dbReference type="EMBL" id="KV907506">
    <property type="protein sequence ID" value="OOF92816.1"/>
    <property type="molecule type" value="Genomic_DNA"/>
</dbReference>
<dbReference type="Pfam" id="PF13602">
    <property type="entry name" value="ADH_zinc_N_2"/>
    <property type="match status" value="1"/>
</dbReference>
<dbReference type="InterPro" id="IPR049551">
    <property type="entry name" value="PKS_DH_C"/>
</dbReference>
<dbReference type="PROSITE" id="PS52019">
    <property type="entry name" value="PKS_MFAS_DH"/>
    <property type="match status" value="1"/>
</dbReference>
<dbReference type="Proteomes" id="UP000188318">
    <property type="component" value="Unassembled WGS sequence"/>
</dbReference>
<evidence type="ECO:0000313" key="15">
    <source>
        <dbReference type="Proteomes" id="UP000188318"/>
    </source>
</evidence>
<dbReference type="InterPro" id="IPR036291">
    <property type="entry name" value="NAD(P)-bd_dom_sf"/>
</dbReference>
<evidence type="ECO:0000256" key="7">
    <source>
        <dbReference type="ARBA" id="ARBA00023315"/>
    </source>
</evidence>
<keyword evidence="10" id="KW-0732">Signal</keyword>
<evidence type="ECO:0000256" key="2">
    <source>
        <dbReference type="ARBA" id="ARBA00022553"/>
    </source>
</evidence>
<sequence length="2602" mass="286438">MAGSMSLVSLAPLAVVGISLNFPQDATSPEAFWNMLLEGRCVSGEFPKDRMNIDAHHDADRDRLHSLSCRGAHFLKEDLGRFDAPFFGMSDADAKAMDPQQRLALETVYRALENAGLPVEHVASSKTSVFAGSFCSDYHMIQIKDPLNVPKNATAGSGRNMISNRISWFFDFLGPSATIDTACSSSLMAVDLACQSIWGGDATMGIAIGCNIILAPEMTIGLDNLGLLSRDSHCYSFDSRANGYARGEGVGAVVIKRLDDAITAGDTIRAVIRSSSSNQDGRTPGILQPSKSAQVRLIRDTYQKAGLDMGSTRYFEAHGTGTPIGDPIEARAIGTAFREYRSGDAPLYVGSVKSNIGHLEGASGIAGFIKAVLVLEKGIIPPNSSNLHVTNSQIDEDYMRLKILRSAIAWPTTGLRRASVSSFGFGGANSHIVLDDAYNSLRLWGYESRQHETVIVPSLKQINDTAQMNDHDTADRTNSPISQVNGTNNHDLSREYKTDPRLFVWSIADKAGITRLAESWSAYFSTSIEVTEGYMRDLSFTLCDRRSHWGWRTFVVANSTVPIQNMTTQFAPATQCIVSPHLAFVFTGQGAQWYAMGRELIGHYEVFTRSLSESSTYFKEIGCRWDVRDELQKPELESNVDNPVYGQPLCTALQIALVDLLESWDISPAAVIGHSSGEIAAAYCSGALSKRSALKIAYFRGYVAGLMGNSSDIEGSMLAVGLSKEGVQEYFNALALQFEALKVVVACINSPQSITVSGELQQIGTLQELLSRDHVFSRKLAVNVAYHSFQMREVSETYHTALGDLEMPCKRKRKPPFMISSVTGTLVSNEQLLKPEYWVNNMVSPVLFHDAVSNLCSHTGKVSKKIDGSHRRTVAINHVLEIGPHSALQGPCRDIVSAMGKSDKVSYVPLLVRKRSALDCIMEAAGRLHCSGYPVKLSLINTDGSAKTRRSPRVLSDLPEYPFNHSTSYWHESRLSKGYRLRRYGYLELLGTPEPNGNPMEASWRNIIRVSDMPWVQDHKINNTILYPGAGMVIMAIEAVKQLADLDRPIVGFSVRDAVFLSALQIPTHAEGIEVNVHLKRTTDGKADATGWFEYRIYAYDNEAWVENGAGSIQALYETRDAGLEANRREESAWESHLLESFSGAARSCTSYVDAEEFYKLLRLSGYQYGPEFSAIRKIGYREGYCNSIVSDIHTFQPRDTNGPSTYPTHTIHPTTFDGIIQMAAGLETNIGRRVTNVAVPTRIDRLWLSNTGGLSHPSADIVKAYATRSQSAVGYTYYSMTAVNPDASKALLTLEGLKVTTIASTEKTHISDHLKADNFCHFIERKPDIDLLTSSEAWKLYGAHDPQLIEPVQQFTELDFLAATYISRYATSFQEEDRQCLPPHMNKYVDWALDYNRNLDLGLSRFSAREWRDRMKDDDYIRRLHERVENGSKRGLLVSTVCRDLGGFIRDPLAHLFNNSLLADVYYEMLRIGTNSSQLERFIGELAHKNPQMKILEIGAGTGAMTATCLKALTMDFKSGTTLRRYSQWDFTDISSSFFPSAQNQFAAEGQSMRFKVLDIEQDPETQGFECGTYDMVVAFLVLHATADLSGTLKNARKLLKAGGKLLLFEITHLHPVRTNLIFGLLDGWWRGTEAYRQKSPCISSEKWGELLEETGFSGCDLVLDDYNDEVCREGSMIVSTAVAPRATQNTSTAVNIIIDPKDQMQADLAMTLSGSLRKIGLSNITQRPLSDTLSRELSSDVLDICLLESTTPFLYNMDKSDYKGLQGLVSSTRNLIWVGEGGGRQPLAKSGLIDGLFRVLTGEMYRARLTTLSLERNTSSEHQAEQIIKIVRSIAADTDRAADTEYTEIDGIIHINRLVPARPLSQEVARKVLPQQRGKKPYGLGPPLRLSIGSPGLLNTLHFVEDRAQDNPLGPTEVLIKVKAVGLNFRDVLVALGRLETDTLGAEFSGEVVQIGSSCQKFQPGDGVVAFHPSRYANYIRVQEDMPVAKIQDEKMTFATAAAIPVAYATAWITLSKTASLQRGETILIHSGAGGTGQAAIQVAQYLGATVFATVSTEEKKQLLMDRYRIPAEHIFSSRNTLFAKGIRRLTAGRGVDVVLNSLSGDGLVASWESVAPYGRFVEIGKNDILSNSKLPMLQFERNVSFMAIDLAGMMADRPHLITAALETVFSMLGDGKLSLVYPLQLQGIAEIEHAFRQMQTGKNSGKTVLEMRETDEVMTVVDTKPSFSFPPDATYVIAGGLGGLGRSIARWLVERGARNLILLSRSGQASPHARSLVEELQVRGARVVTPACDVTNRKLLQTVLGVCSQLMPPIKGCVQATMVVSAQNFESLDYDSWRSTTTPKAQGSWNLHELLPQGMDFFIMMSSVAGIVGTIGDPGYAAGNTFKDGLARHRVAQGEQAVSLDLGPILTAGYLKDNPDRREYFLSNNVLDEIAESELHAILDTYCDPNRDQVSMLESQVVVGITPTVRENGMHKADWLDRPLFRHLALINETGGGRTEDSNLAALFAGASSTTEAARIAMRATREKLSVMMSMPVDEIDTDKPIHQYGVDSLAAVELRNWFARELRADLAMFDILGSASIASVVTVAVGKSEYRRKS</sequence>
<dbReference type="PANTHER" id="PTHR43775:SF29">
    <property type="entry name" value="ASPERFURANONE POLYKETIDE SYNTHASE AFOG-RELATED"/>
    <property type="match status" value="1"/>
</dbReference>
<evidence type="ECO:0000256" key="4">
    <source>
        <dbReference type="ARBA" id="ARBA00022857"/>
    </source>
</evidence>
<dbReference type="SUPFAM" id="SSF52151">
    <property type="entry name" value="FabD/lysophospholipase-like"/>
    <property type="match status" value="1"/>
</dbReference>
<dbReference type="InterPro" id="IPR020807">
    <property type="entry name" value="PKS_DH"/>
</dbReference>
<evidence type="ECO:0000259" key="13">
    <source>
        <dbReference type="PROSITE" id="PS52019"/>
    </source>
</evidence>
<dbReference type="InterPro" id="IPR014030">
    <property type="entry name" value="Ketoacyl_synth_N"/>
</dbReference>
<feature type="domain" description="PKS/mFAS DH" evidence="13">
    <location>
        <begin position="987"/>
        <end position="1309"/>
    </location>
</feature>
<feature type="active site" description="Proton donor; for dehydratase activity" evidence="8">
    <location>
        <position position="1218"/>
    </location>
</feature>
<keyword evidence="15" id="KW-1185">Reference proteome</keyword>
<feature type="region of interest" description="Disordered" evidence="9">
    <location>
        <begin position="469"/>
        <end position="493"/>
    </location>
</feature>
<dbReference type="SUPFAM" id="SSF50129">
    <property type="entry name" value="GroES-like"/>
    <property type="match status" value="1"/>
</dbReference>
<dbReference type="Pfam" id="PF08240">
    <property type="entry name" value="ADH_N"/>
    <property type="match status" value="1"/>
</dbReference>
<dbReference type="Pfam" id="PF00698">
    <property type="entry name" value="Acyl_transf_1"/>
    <property type="match status" value="1"/>
</dbReference>
<dbReference type="InterPro" id="IPR029063">
    <property type="entry name" value="SAM-dependent_MTases_sf"/>
</dbReference>
<dbReference type="PROSITE" id="PS52004">
    <property type="entry name" value="KS3_2"/>
    <property type="match status" value="1"/>
</dbReference>
<dbReference type="Gene3D" id="3.90.180.10">
    <property type="entry name" value="Medium-chain alcohol dehydrogenases, catalytic domain"/>
    <property type="match status" value="1"/>
</dbReference>
<keyword evidence="3" id="KW-0808">Transferase</keyword>
<dbReference type="GO" id="GO:0004315">
    <property type="term" value="F:3-oxoacyl-[acyl-carrier-protein] synthase activity"/>
    <property type="evidence" value="ECO:0007669"/>
    <property type="project" value="InterPro"/>
</dbReference>
<feature type="compositionally biased region" description="Polar residues" evidence="9">
    <location>
        <begin position="476"/>
        <end position="490"/>
    </location>
</feature>
<dbReference type="InterPro" id="IPR042104">
    <property type="entry name" value="PKS_dehydratase_sf"/>
</dbReference>
<dbReference type="CDD" id="cd00833">
    <property type="entry name" value="PKS"/>
    <property type="match status" value="1"/>
</dbReference>
<proteinExistence type="predicted"/>
<dbReference type="STRING" id="602072.A0A1R3REA1"/>
<evidence type="ECO:0000259" key="12">
    <source>
        <dbReference type="PROSITE" id="PS52004"/>
    </source>
</evidence>
<name>A0A1R3REA1_ASPC5</name>
<dbReference type="OrthoDB" id="329835at2759"/>
<dbReference type="InterPro" id="IPR009081">
    <property type="entry name" value="PP-bd_ACP"/>
</dbReference>
<evidence type="ECO:0000256" key="6">
    <source>
        <dbReference type="ARBA" id="ARBA00023268"/>
    </source>
</evidence>
<dbReference type="SUPFAM" id="SSF53901">
    <property type="entry name" value="Thiolase-like"/>
    <property type="match status" value="1"/>
</dbReference>
<dbReference type="InterPro" id="IPR018201">
    <property type="entry name" value="Ketoacyl_synth_AS"/>
</dbReference>
<dbReference type="SMART" id="SM00823">
    <property type="entry name" value="PKS_PP"/>
    <property type="match status" value="1"/>
</dbReference>
<dbReference type="Pfam" id="PF23297">
    <property type="entry name" value="ACP_SdgA_C"/>
    <property type="match status" value="1"/>
</dbReference>
<dbReference type="Pfam" id="PF21089">
    <property type="entry name" value="PKS_DH_N"/>
    <property type="match status" value="1"/>
</dbReference>
<dbReference type="Pfam" id="PF08242">
    <property type="entry name" value="Methyltransf_12"/>
    <property type="match status" value="1"/>
</dbReference>
<dbReference type="Gene3D" id="1.10.1200.10">
    <property type="entry name" value="ACP-like"/>
    <property type="match status" value="1"/>
</dbReference>
<dbReference type="InterPro" id="IPR050091">
    <property type="entry name" value="PKS_NRPS_Biosynth_Enz"/>
</dbReference>
<accession>A0A1R3REA1</accession>
<dbReference type="GO" id="GO:0006633">
    <property type="term" value="P:fatty acid biosynthetic process"/>
    <property type="evidence" value="ECO:0007669"/>
    <property type="project" value="InterPro"/>
</dbReference>
<dbReference type="GO" id="GO:0030639">
    <property type="term" value="P:polyketide biosynthetic process"/>
    <property type="evidence" value="ECO:0007669"/>
    <property type="project" value="UniProtKB-ARBA"/>
</dbReference>
<dbReference type="InterPro" id="IPR049900">
    <property type="entry name" value="PKS_mFAS_DH"/>
</dbReference>
<feature type="active site" description="Proton acceptor; for dehydratase activity" evidence="8">
    <location>
        <position position="1019"/>
    </location>
</feature>
<dbReference type="FunFam" id="3.40.50.720:FF:000209">
    <property type="entry name" value="Polyketide synthase Pks12"/>
    <property type="match status" value="1"/>
</dbReference>
<dbReference type="SUPFAM" id="SSF51735">
    <property type="entry name" value="NAD(P)-binding Rossmann-fold domains"/>
    <property type="match status" value="2"/>
</dbReference>
<dbReference type="Gene3D" id="3.40.50.150">
    <property type="entry name" value="Vaccinia Virus protein VP39"/>
    <property type="match status" value="1"/>
</dbReference>
<evidence type="ECO:0000259" key="11">
    <source>
        <dbReference type="PROSITE" id="PS50075"/>
    </source>
</evidence>
<dbReference type="GO" id="GO:0031177">
    <property type="term" value="F:phosphopantetheine binding"/>
    <property type="evidence" value="ECO:0007669"/>
    <property type="project" value="InterPro"/>
</dbReference>
<dbReference type="Pfam" id="PF00109">
    <property type="entry name" value="ketoacyl-synt"/>
    <property type="match status" value="1"/>
</dbReference>